<evidence type="ECO:0000256" key="2">
    <source>
        <dbReference type="SAM" id="Phobius"/>
    </source>
</evidence>
<organism evidence="3 4">
    <name type="scientific">Kalanchoe fedtschenkoi</name>
    <name type="common">Lavender scallops</name>
    <name type="synonym">South American air plant</name>
    <dbReference type="NCBI Taxonomy" id="63787"/>
    <lineage>
        <taxon>Eukaryota</taxon>
        <taxon>Viridiplantae</taxon>
        <taxon>Streptophyta</taxon>
        <taxon>Embryophyta</taxon>
        <taxon>Tracheophyta</taxon>
        <taxon>Spermatophyta</taxon>
        <taxon>Magnoliopsida</taxon>
        <taxon>eudicotyledons</taxon>
        <taxon>Gunneridae</taxon>
        <taxon>Pentapetalae</taxon>
        <taxon>Saxifragales</taxon>
        <taxon>Crassulaceae</taxon>
        <taxon>Kalanchoe</taxon>
    </lineage>
</organism>
<dbReference type="OMA" id="QMSPSLY"/>
<evidence type="ECO:0000313" key="3">
    <source>
        <dbReference type="EnsemblPlants" id="Kaladp0490s0010.1.v1.1"/>
    </source>
</evidence>
<dbReference type="PANTHER" id="PTHR35490">
    <property type="entry name" value="BACTERIOPHAGE N4 ADSORPTION B PROTEIN"/>
    <property type="match status" value="1"/>
</dbReference>
<keyword evidence="2" id="KW-1133">Transmembrane helix</keyword>
<keyword evidence="2" id="KW-0812">Transmembrane</keyword>
<dbReference type="PANTHER" id="PTHR35490:SF2">
    <property type="entry name" value="BACTERIOPHAGE N4 ADSORPTION B PROTEIN"/>
    <property type="match status" value="1"/>
</dbReference>
<feature type="region of interest" description="Disordered" evidence="1">
    <location>
        <begin position="464"/>
        <end position="484"/>
    </location>
</feature>
<dbReference type="AlphaFoldDB" id="A0A7N1A669"/>
<evidence type="ECO:0000313" key="4">
    <source>
        <dbReference type="Proteomes" id="UP000594263"/>
    </source>
</evidence>
<dbReference type="Proteomes" id="UP000594263">
    <property type="component" value="Unplaced"/>
</dbReference>
<keyword evidence="4" id="KW-1185">Reference proteome</keyword>
<dbReference type="Gramene" id="Kaladp0490s0010.1.v1.1">
    <property type="protein sequence ID" value="Kaladp0490s0010.1.v1.1"/>
    <property type="gene ID" value="Kaladp0490s0010.v1.1"/>
</dbReference>
<evidence type="ECO:0000256" key="1">
    <source>
        <dbReference type="SAM" id="MobiDB-lite"/>
    </source>
</evidence>
<accession>A0A7N1A669</accession>
<feature type="transmembrane region" description="Helical" evidence="2">
    <location>
        <begin position="438"/>
        <end position="459"/>
    </location>
</feature>
<sequence length="484" mass="53099">MPTFTSIAFDRLLETGATRSMASDPKSVPRPKRDKYKLNRRNSVTAMPTMEKSVSDRKYHWNQISPALYTTPVTTPLPDSPSSFPPSPYIINHKRRGPRLLKSHSVASVSTAEQVPGEVIVNGCVMDGISEVSRVHKDASASAGLVKSPTWKDHVNGFVDEKDDSKNVSDGTVLGDEGCFQEGKVGVEGLLKRVITVSGNGLHEEKVASTESASHVIAENGISKSPMLSPGRDGSEGFVDPLESLSFSSNYEVEDDFGAVNSAKFLTPGAEFFDAWEELSSEGGGLPPHRDFEAELREMRLSLLSEVEKRNEAEDSIINMKMAWEKIREELSRVSIILPSELPLFKVEDPPFSNAVGELCQQIRVARFVSQSIGRGLAKAESQAVLEAQLEAKNFEIARLCDRLNYYEAVNREMSQRNQESVELARRMRQKRKAKKRWVWASISAAVSIGTAALAWAYIPASRGLSSSTTSSLPQAHGNNLGAS</sequence>
<proteinExistence type="predicted"/>
<protein>
    <submittedName>
        <fullName evidence="3">Uncharacterized protein</fullName>
    </submittedName>
</protein>
<name>A0A7N1A669_KALFE</name>
<reference evidence="3" key="1">
    <citation type="submission" date="2021-01" db="UniProtKB">
        <authorList>
            <consortium name="EnsemblPlants"/>
        </authorList>
    </citation>
    <scope>IDENTIFICATION</scope>
</reference>
<keyword evidence="2" id="KW-0472">Membrane</keyword>
<dbReference type="EnsemblPlants" id="Kaladp0490s0010.1.v1.1">
    <property type="protein sequence ID" value="Kaladp0490s0010.1.v1.1"/>
    <property type="gene ID" value="Kaladp0490s0010.v1.1"/>
</dbReference>